<evidence type="ECO:0000256" key="2">
    <source>
        <dbReference type="ARBA" id="ARBA00018951"/>
    </source>
</evidence>
<gene>
    <name evidence="3 5 6" type="ORF">SRAE_2000412200</name>
</gene>
<reference evidence="3 4" key="1">
    <citation type="submission" date="2014-09" db="EMBL/GenBank/DDBJ databases">
        <authorList>
            <person name="Martin A.A."/>
        </authorList>
    </citation>
    <scope>NUCLEOTIDE SEQUENCE</scope>
    <source>
        <strain evidence="4">ED321</strain>
        <strain evidence="3">ED321 Heterogonic</strain>
    </source>
</reference>
<keyword evidence="4" id="KW-1185">Reference proteome</keyword>
<evidence type="ECO:0000313" key="6">
    <source>
        <dbReference type="WormBase" id="SRAE_2000412200"/>
    </source>
</evidence>
<reference evidence="5" key="2">
    <citation type="submission" date="2020-12" db="UniProtKB">
        <authorList>
            <consortium name="WormBaseParasite"/>
        </authorList>
    </citation>
    <scope>IDENTIFICATION</scope>
</reference>
<dbReference type="GO" id="GO:0031929">
    <property type="term" value="P:TOR signaling"/>
    <property type="evidence" value="ECO:0007669"/>
    <property type="project" value="TreeGrafter"/>
</dbReference>
<evidence type="ECO:0000313" key="5">
    <source>
        <dbReference type="WBParaSite" id="SRAE_2000412200.1"/>
    </source>
</evidence>
<dbReference type="eggNOG" id="KOG3224">
    <property type="taxonomic scope" value="Eukaryota"/>
</dbReference>
<dbReference type="GeneID" id="36381843"/>
<dbReference type="OrthoDB" id="10253878at2759"/>
<organism evidence="3">
    <name type="scientific">Strongyloides ratti</name>
    <name type="common">Parasitic roundworm</name>
    <dbReference type="NCBI Taxonomy" id="34506"/>
    <lineage>
        <taxon>Eukaryota</taxon>
        <taxon>Metazoa</taxon>
        <taxon>Ecdysozoa</taxon>
        <taxon>Nematoda</taxon>
        <taxon>Chromadorea</taxon>
        <taxon>Rhabditida</taxon>
        <taxon>Tylenchina</taxon>
        <taxon>Panagrolaimomorpha</taxon>
        <taxon>Strongyloidoidea</taxon>
        <taxon>Strongyloididae</taxon>
        <taxon>Strongyloides</taxon>
    </lineage>
</organism>
<dbReference type="Proteomes" id="UP000035682">
    <property type="component" value="Unplaced"/>
</dbReference>
<dbReference type="CTD" id="36381843"/>
<dbReference type="AlphaFoldDB" id="A0A090LMS9"/>
<dbReference type="WormBase" id="SRAE_2000412200">
    <property type="protein sequence ID" value="SRP04827"/>
    <property type="gene ID" value="WBGene00264350"/>
</dbReference>
<evidence type="ECO:0000313" key="3">
    <source>
        <dbReference type="EMBL" id="CEF69473.1"/>
    </source>
</evidence>
<dbReference type="PANTHER" id="PTHR21021">
    <property type="entry name" value="GAF/PUTATIVE CYTOSKELETAL PROTEIN"/>
    <property type="match status" value="1"/>
</dbReference>
<evidence type="ECO:0000313" key="4">
    <source>
        <dbReference type="Proteomes" id="UP000035682"/>
    </source>
</evidence>
<name>A0A090LMS9_STRRB</name>
<proteinExistence type="inferred from homology"/>
<comment type="similarity">
    <text evidence="1">Belongs to the TIP41 family.</text>
</comment>
<evidence type="ECO:0000256" key="1">
    <source>
        <dbReference type="ARBA" id="ARBA00006658"/>
    </source>
</evidence>
<dbReference type="GO" id="GO:0005829">
    <property type="term" value="C:cytosol"/>
    <property type="evidence" value="ECO:0007669"/>
    <property type="project" value="TreeGrafter"/>
</dbReference>
<dbReference type="WBParaSite" id="SRAE_2000412200.1">
    <property type="protein sequence ID" value="SRAE_2000412200.1"/>
    <property type="gene ID" value="WBGene00264350"/>
</dbReference>
<dbReference type="STRING" id="34506.A0A090LMS9"/>
<sequence length="288" mass="34366">MGDDFGRLISKMQKSKFTSTDNSKTMSYFLTSKKKNKSFKFNDTYFFSQTTDRILESSCYHITGQACNLCKYTNELELTHLPEIVFANNQLKIESKNGKYINFNTFDAIKMIDNSKYPDFKVSMSEAWVSTRQQYKNLNTSGKPFDWSYTTFYKGTLSDDVSVIETTEEIDIEKLKQRDPILEYDSFILYEDELHDNGLSKLEIKYRIMEERFLVLQRFFLRVDRVIVRVIDTRIYHDIKNPYILREWTYREQNVRDMSEECLENIKNEDYLSVNLPLIERKMEQILL</sequence>
<dbReference type="RefSeq" id="XP_024508673.1">
    <property type="nucleotide sequence ID" value="XM_024642954.1"/>
</dbReference>
<dbReference type="InterPro" id="IPR051330">
    <property type="entry name" value="Phosphatase_reg/MetRdx"/>
</dbReference>
<dbReference type="OMA" id="DMILFED"/>
<dbReference type="InterPro" id="IPR007303">
    <property type="entry name" value="TIP41-like"/>
</dbReference>
<dbReference type="PANTHER" id="PTHR21021:SF16">
    <property type="entry name" value="TIP41-LIKE PROTEIN"/>
    <property type="match status" value="1"/>
</dbReference>
<dbReference type="EMBL" id="LN609529">
    <property type="protein sequence ID" value="CEF69473.1"/>
    <property type="molecule type" value="Genomic_DNA"/>
</dbReference>
<protein>
    <recommendedName>
        <fullName evidence="2">TIP41-like protein</fullName>
    </recommendedName>
</protein>
<accession>A0A090LMS9</accession>
<dbReference type="Pfam" id="PF04176">
    <property type="entry name" value="TIP41"/>
    <property type="match status" value="1"/>
</dbReference>